<dbReference type="InterPro" id="IPR006048">
    <property type="entry name" value="A-amylase/branching_C"/>
</dbReference>
<evidence type="ECO:0000256" key="12">
    <source>
        <dbReference type="SAM" id="MobiDB-lite"/>
    </source>
</evidence>
<feature type="region of interest" description="Disordered" evidence="12">
    <location>
        <begin position="640"/>
        <end position="709"/>
    </location>
</feature>
<dbReference type="InterPro" id="IPR004193">
    <property type="entry name" value="Glyco_hydro_13_N"/>
</dbReference>
<keyword evidence="6 10" id="KW-0328">Glycosyltransferase</keyword>
<dbReference type="EC" id="2.4.1.18" evidence="10"/>
<dbReference type="AlphaFoldDB" id="A0A926ETJ2"/>
<evidence type="ECO:0000256" key="3">
    <source>
        <dbReference type="ARBA" id="ARBA00004964"/>
    </source>
</evidence>
<evidence type="ECO:0000256" key="8">
    <source>
        <dbReference type="ARBA" id="ARBA00023056"/>
    </source>
</evidence>
<protein>
    <recommendedName>
        <fullName evidence="10">1,4-alpha-glucan branching enzyme GlgB</fullName>
        <ecNumber evidence="10">2.4.1.18</ecNumber>
    </recommendedName>
    <alternativeName>
        <fullName evidence="10">1,4-alpha-D-glucan:1,4-alpha-D-glucan 6-glucosyl-transferase</fullName>
    </alternativeName>
    <alternativeName>
        <fullName evidence="10">Alpha-(1-&gt;4)-glucan branching enzyme</fullName>
    </alternativeName>
    <alternativeName>
        <fullName evidence="10">Glycogen branching enzyme</fullName>
        <shortName evidence="10">BE</shortName>
    </alternativeName>
</protein>
<evidence type="ECO:0000256" key="10">
    <source>
        <dbReference type="HAMAP-Rule" id="MF_00685"/>
    </source>
</evidence>
<dbReference type="SUPFAM" id="SSF51445">
    <property type="entry name" value="(Trans)glycosidases"/>
    <property type="match status" value="1"/>
</dbReference>
<gene>
    <name evidence="10 14" type="primary">glgB</name>
    <name evidence="14" type="ORF">H8705_12205</name>
</gene>
<dbReference type="EMBL" id="JACRTD010000010">
    <property type="protein sequence ID" value="MBC8586342.1"/>
    <property type="molecule type" value="Genomic_DNA"/>
</dbReference>
<dbReference type="FunFam" id="3.20.20.80:FF:000003">
    <property type="entry name" value="1,4-alpha-glucan branching enzyme GlgB"/>
    <property type="match status" value="1"/>
</dbReference>
<comment type="subunit">
    <text evidence="10">Monomer.</text>
</comment>
<reference evidence="14" key="1">
    <citation type="submission" date="2020-08" db="EMBL/GenBank/DDBJ databases">
        <title>Genome public.</title>
        <authorList>
            <person name="Liu C."/>
            <person name="Sun Q."/>
        </authorList>
    </citation>
    <scope>NUCLEOTIDE SEQUENCE</scope>
    <source>
        <strain evidence="14">NSJ-64</strain>
    </source>
</reference>
<dbReference type="NCBIfam" id="TIGR01515">
    <property type="entry name" value="branching_enzym"/>
    <property type="match status" value="1"/>
</dbReference>
<dbReference type="SMART" id="SM00642">
    <property type="entry name" value="Aamy"/>
    <property type="match status" value="1"/>
</dbReference>
<proteinExistence type="inferred from homology"/>
<dbReference type="CDD" id="cd11322">
    <property type="entry name" value="AmyAc_Glg_BE"/>
    <property type="match status" value="1"/>
</dbReference>
<sequence length="709" mass="81304">MAKKDLPLYLFHQGTNYKTYEFLGAHPAKKGRAQGYVFRTWAPHAQSVSVVGDFNGWNPQANPMVMLGSHGVWECFVPGLKRYDLYKFNIKAADGREILKADPYAFHAQTAPETASKIYDIEGYEWNDGEWAESHRGKNPYRSPMNIYEVHLGSWKRYEDGNSFSYRKFADELVEYLTHMGYNYVELMPLMEYPYDGSWGYQVTGYYAPTSRYGTPHDFMYLVDKCHQAGIGVIMDWVPAHFPKDAHGLYEFDGQPLYEYEEPHKREHPHWGTRVFDYGRNEVVCFLVSNAMFWVEKYHIDGLRVDAVASMLYLDYGRQDWEWVPNMNGGRENLEAVAFLQKLNTAVLTEHPSALMIAEESTAWPLVTKPAYVGGLGFNFKWNMGWMNDMLHYTSLDPIYRSYNHDKLTFSLFYAFSENFILPISHDEVVHGKASLINKMPGDYQMKFAGVRTFLAYMMSHPGKKLLFMGCEFGQFIEWNYKQQLDWLLLDYESHGKLQEFTRRLNHFYLENPAMWQVEDSWEGFNWIAHDDHQRNIVVYKRIDEGGEEVFVVCNFAPVLRENYRIGVSPARMYEEVFNTDDVDFGGSGITNGKSIKVQNIADHDMKQSISITLPPLSVLYLKAKGRRNKAGGKKLETLVEKSSASAKKPAVKKPAAKKTAGTAKTQKSSESPEIKTASDPKAPAKKAAGPKTQKKTSKASVDKKSSEK</sequence>
<dbReference type="NCBIfam" id="NF008967">
    <property type="entry name" value="PRK12313.1"/>
    <property type="match status" value="1"/>
</dbReference>
<evidence type="ECO:0000256" key="4">
    <source>
        <dbReference type="ARBA" id="ARBA00009000"/>
    </source>
</evidence>
<feature type="domain" description="Glycosyl hydrolase family 13 catalytic" evidence="13">
    <location>
        <begin position="149"/>
        <end position="509"/>
    </location>
</feature>
<dbReference type="InterPro" id="IPR006047">
    <property type="entry name" value="GH13_cat_dom"/>
</dbReference>
<dbReference type="Proteomes" id="UP000623678">
    <property type="component" value="Unassembled WGS sequence"/>
</dbReference>
<comment type="function">
    <text evidence="2 10">Catalyzes the formation of the alpha-1,6-glucosidic linkages in glycogen by scission of a 1,4-alpha-linked oligosaccharide from growing alpha-1,4-glucan chains and the subsequent attachment of the oligosaccharide to the alpha-1,6 position.</text>
</comment>
<dbReference type="GO" id="GO:0005978">
    <property type="term" value="P:glycogen biosynthetic process"/>
    <property type="evidence" value="ECO:0007669"/>
    <property type="project" value="UniProtKB-UniRule"/>
</dbReference>
<comment type="similarity">
    <text evidence="4 10">Belongs to the glycosyl hydrolase 13 family. GlgB subfamily.</text>
</comment>
<dbReference type="NCBIfam" id="NF003811">
    <property type="entry name" value="PRK05402.1"/>
    <property type="match status" value="1"/>
</dbReference>
<dbReference type="InterPro" id="IPR013780">
    <property type="entry name" value="Glyco_hydro_b"/>
</dbReference>
<dbReference type="InterPro" id="IPR006407">
    <property type="entry name" value="GlgB"/>
</dbReference>
<evidence type="ECO:0000313" key="15">
    <source>
        <dbReference type="Proteomes" id="UP000623678"/>
    </source>
</evidence>
<dbReference type="Gene3D" id="2.60.40.10">
    <property type="entry name" value="Immunoglobulins"/>
    <property type="match status" value="1"/>
</dbReference>
<keyword evidence="15" id="KW-1185">Reference proteome</keyword>
<dbReference type="GO" id="GO:0003844">
    <property type="term" value="F:1,4-alpha-glucan branching enzyme activity"/>
    <property type="evidence" value="ECO:0007669"/>
    <property type="project" value="UniProtKB-UniRule"/>
</dbReference>
<dbReference type="InterPro" id="IPR044143">
    <property type="entry name" value="GlgB_N_E_set_prok"/>
</dbReference>
<dbReference type="HAMAP" id="MF_00685">
    <property type="entry name" value="GlgB"/>
    <property type="match status" value="1"/>
</dbReference>
<comment type="catalytic activity">
    <reaction evidence="1 10">
        <text>Transfers a segment of a (1-&gt;4)-alpha-D-glucan chain to a primary hydroxy group in a similar glucan chain.</text>
        <dbReference type="EC" id="2.4.1.18"/>
    </reaction>
</comment>
<dbReference type="PIRSF" id="PIRSF000463">
    <property type="entry name" value="GlgB"/>
    <property type="match status" value="1"/>
</dbReference>
<dbReference type="Pfam" id="PF02922">
    <property type="entry name" value="CBM_48"/>
    <property type="match status" value="1"/>
</dbReference>
<dbReference type="InterPro" id="IPR017853">
    <property type="entry name" value="GH"/>
</dbReference>
<comment type="pathway">
    <text evidence="3 10">Glycan biosynthesis; glycogen biosynthesis.</text>
</comment>
<keyword evidence="8 10" id="KW-0320">Glycogen biosynthesis</keyword>
<evidence type="ECO:0000256" key="11">
    <source>
        <dbReference type="PIRSR" id="PIRSR000463-1"/>
    </source>
</evidence>
<keyword evidence="7 10" id="KW-0808">Transferase</keyword>
<dbReference type="GO" id="GO:0005829">
    <property type="term" value="C:cytosol"/>
    <property type="evidence" value="ECO:0007669"/>
    <property type="project" value="TreeGrafter"/>
</dbReference>
<name>A0A926ETJ2_9FIRM</name>
<dbReference type="SUPFAM" id="SSF51011">
    <property type="entry name" value="Glycosyl hydrolase domain"/>
    <property type="match status" value="1"/>
</dbReference>
<dbReference type="CDD" id="cd02855">
    <property type="entry name" value="E_set_GBE_prok_N"/>
    <property type="match status" value="1"/>
</dbReference>
<dbReference type="GO" id="GO:0043169">
    <property type="term" value="F:cation binding"/>
    <property type="evidence" value="ECO:0007669"/>
    <property type="project" value="InterPro"/>
</dbReference>
<comment type="caution">
    <text evidence="14">The sequence shown here is derived from an EMBL/GenBank/DDBJ whole genome shotgun (WGS) entry which is preliminary data.</text>
</comment>
<dbReference type="PANTHER" id="PTHR43651">
    <property type="entry name" value="1,4-ALPHA-GLUCAN-BRANCHING ENZYME"/>
    <property type="match status" value="1"/>
</dbReference>
<keyword evidence="5 10" id="KW-0321">Glycogen metabolism</keyword>
<dbReference type="RefSeq" id="WP_262396064.1">
    <property type="nucleotide sequence ID" value="NZ_JACRTD010000010.1"/>
</dbReference>
<dbReference type="Gene3D" id="3.20.20.80">
    <property type="entry name" value="Glycosidases"/>
    <property type="match status" value="1"/>
</dbReference>
<evidence type="ECO:0000256" key="1">
    <source>
        <dbReference type="ARBA" id="ARBA00000826"/>
    </source>
</evidence>
<evidence type="ECO:0000259" key="13">
    <source>
        <dbReference type="SMART" id="SM00642"/>
    </source>
</evidence>
<dbReference type="FunFam" id="2.60.40.1180:FF:000002">
    <property type="entry name" value="1,4-alpha-glucan branching enzyme GlgB"/>
    <property type="match status" value="1"/>
</dbReference>
<evidence type="ECO:0000256" key="5">
    <source>
        <dbReference type="ARBA" id="ARBA00022600"/>
    </source>
</evidence>
<evidence type="ECO:0000256" key="2">
    <source>
        <dbReference type="ARBA" id="ARBA00002953"/>
    </source>
</evidence>
<feature type="compositionally biased region" description="Low complexity" evidence="12">
    <location>
        <begin position="680"/>
        <end position="692"/>
    </location>
</feature>
<dbReference type="InterPro" id="IPR013783">
    <property type="entry name" value="Ig-like_fold"/>
</dbReference>
<dbReference type="Pfam" id="PF00128">
    <property type="entry name" value="Alpha-amylase"/>
    <property type="match status" value="1"/>
</dbReference>
<evidence type="ECO:0000256" key="7">
    <source>
        <dbReference type="ARBA" id="ARBA00022679"/>
    </source>
</evidence>
<keyword evidence="9 10" id="KW-0119">Carbohydrate metabolism</keyword>
<dbReference type="Gene3D" id="2.60.40.1180">
    <property type="entry name" value="Golgi alpha-mannosidase II"/>
    <property type="match status" value="1"/>
</dbReference>
<dbReference type="Pfam" id="PF02806">
    <property type="entry name" value="Alpha-amylase_C"/>
    <property type="match status" value="1"/>
</dbReference>
<feature type="compositionally biased region" description="Low complexity" evidence="12">
    <location>
        <begin position="658"/>
        <end position="670"/>
    </location>
</feature>
<dbReference type="InterPro" id="IPR037439">
    <property type="entry name" value="Branching_enzy"/>
</dbReference>
<dbReference type="PANTHER" id="PTHR43651:SF3">
    <property type="entry name" value="1,4-ALPHA-GLUCAN-BRANCHING ENZYME"/>
    <property type="match status" value="1"/>
</dbReference>
<organism evidence="14 15">
    <name type="scientific">Youxingia wuxianensis</name>
    <dbReference type="NCBI Taxonomy" id="2763678"/>
    <lineage>
        <taxon>Bacteria</taxon>
        <taxon>Bacillati</taxon>
        <taxon>Bacillota</taxon>
        <taxon>Clostridia</taxon>
        <taxon>Eubacteriales</taxon>
        <taxon>Oscillospiraceae</taxon>
        <taxon>Youxingia</taxon>
    </lineage>
</organism>
<evidence type="ECO:0000256" key="6">
    <source>
        <dbReference type="ARBA" id="ARBA00022676"/>
    </source>
</evidence>
<accession>A0A926ETJ2</accession>
<feature type="active site" description="Proton donor" evidence="10 11">
    <location>
        <position position="359"/>
    </location>
</feature>
<evidence type="ECO:0000313" key="14">
    <source>
        <dbReference type="EMBL" id="MBC8586342.1"/>
    </source>
</evidence>
<evidence type="ECO:0000256" key="9">
    <source>
        <dbReference type="ARBA" id="ARBA00023277"/>
    </source>
</evidence>
<dbReference type="GO" id="GO:0004553">
    <property type="term" value="F:hydrolase activity, hydrolyzing O-glycosyl compounds"/>
    <property type="evidence" value="ECO:0007669"/>
    <property type="project" value="InterPro"/>
</dbReference>
<feature type="active site" description="Nucleophile" evidence="10 11">
    <location>
        <position position="306"/>
    </location>
</feature>